<dbReference type="GO" id="GO:0000981">
    <property type="term" value="F:DNA-binding transcription factor activity, RNA polymerase II-specific"/>
    <property type="evidence" value="ECO:0007669"/>
    <property type="project" value="TreeGrafter"/>
</dbReference>
<organism evidence="10 11">
    <name type="scientific">Porphyra umbilicalis</name>
    <name type="common">Purple laver</name>
    <name type="synonym">Red alga</name>
    <dbReference type="NCBI Taxonomy" id="2786"/>
    <lineage>
        <taxon>Eukaryota</taxon>
        <taxon>Rhodophyta</taxon>
        <taxon>Bangiophyceae</taxon>
        <taxon>Bangiales</taxon>
        <taxon>Bangiaceae</taxon>
        <taxon>Porphyra</taxon>
    </lineage>
</organism>
<comment type="subcellular location">
    <subcellularLocation>
        <location evidence="1">Nucleus</location>
    </subcellularLocation>
</comment>
<dbReference type="PROSITE" id="PS00028">
    <property type="entry name" value="ZINC_FINGER_C2H2_1"/>
    <property type="match status" value="2"/>
</dbReference>
<keyword evidence="3" id="KW-0677">Repeat</keyword>
<dbReference type="GO" id="GO:0000978">
    <property type="term" value="F:RNA polymerase II cis-regulatory region sequence-specific DNA binding"/>
    <property type="evidence" value="ECO:0007669"/>
    <property type="project" value="TreeGrafter"/>
</dbReference>
<name>A0A1X6NUK8_PORUM</name>
<dbReference type="GO" id="GO:0008270">
    <property type="term" value="F:zinc ion binding"/>
    <property type="evidence" value="ECO:0007669"/>
    <property type="project" value="UniProtKB-KW"/>
</dbReference>
<dbReference type="GO" id="GO:0000785">
    <property type="term" value="C:chromatin"/>
    <property type="evidence" value="ECO:0007669"/>
    <property type="project" value="TreeGrafter"/>
</dbReference>
<feature type="domain" description="C2H2-type" evidence="9">
    <location>
        <begin position="24"/>
        <end position="53"/>
    </location>
</feature>
<evidence type="ECO:0000256" key="5">
    <source>
        <dbReference type="ARBA" id="ARBA00022833"/>
    </source>
</evidence>
<sequence>MDLNTAYDLAMHNYTTDGSGEPVYSCPFDGCGKLFSKRFNLKAHLRKHTGDKPFVCRHCARRFMWKSSLSSHELGHARRSEMQEIAAASAAAGVSPAEAAAAAVAASQRGFVGADAAVQQLQLRQQQMAHQQRAQEVAAAAAASEQQAIY</sequence>
<evidence type="ECO:0000259" key="9">
    <source>
        <dbReference type="PROSITE" id="PS50157"/>
    </source>
</evidence>
<protein>
    <recommendedName>
        <fullName evidence="9">C2H2-type domain-containing protein</fullName>
    </recommendedName>
</protein>
<keyword evidence="2" id="KW-0479">Metal-binding</keyword>
<keyword evidence="7" id="KW-0539">Nucleus</keyword>
<dbReference type="SMART" id="SM00355">
    <property type="entry name" value="ZnF_C2H2"/>
    <property type="match status" value="2"/>
</dbReference>
<accession>A0A1X6NUK8</accession>
<feature type="non-terminal residue" evidence="10">
    <location>
        <position position="150"/>
    </location>
</feature>
<evidence type="ECO:0000256" key="4">
    <source>
        <dbReference type="ARBA" id="ARBA00022771"/>
    </source>
</evidence>
<dbReference type="PANTHER" id="PTHR14003:SF19">
    <property type="entry name" value="YY2 TRANSCRIPTION FACTOR"/>
    <property type="match status" value="1"/>
</dbReference>
<evidence type="ECO:0000256" key="1">
    <source>
        <dbReference type="ARBA" id="ARBA00004123"/>
    </source>
</evidence>
<gene>
    <name evidence="10" type="ORF">BU14_0452s0017</name>
</gene>
<dbReference type="PROSITE" id="PS50157">
    <property type="entry name" value="ZINC_FINGER_C2H2_2"/>
    <property type="match status" value="2"/>
</dbReference>
<dbReference type="SUPFAM" id="SSF57667">
    <property type="entry name" value="beta-beta-alpha zinc fingers"/>
    <property type="match status" value="1"/>
</dbReference>
<evidence type="ECO:0000256" key="2">
    <source>
        <dbReference type="ARBA" id="ARBA00022723"/>
    </source>
</evidence>
<dbReference type="Proteomes" id="UP000218209">
    <property type="component" value="Unassembled WGS sequence"/>
</dbReference>
<dbReference type="FunFam" id="3.30.160.60:FF:000624">
    <property type="entry name" value="zinc finger protein 697"/>
    <property type="match status" value="1"/>
</dbReference>
<dbReference type="PANTHER" id="PTHR14003">
    <property type="entry name" value="TRANSCRIPTIONAL REPRESSOR PROTEIN YY"/>
    <property type="match status" value="1"/>
</dbReference>
<dbReference type="InterPro" id="IPR036236">
    <property type="entry name" value="Znf_C2H2_sf"/>
</dbReference>
<evidence type="ECO:0000256" key="7">
    <source>
        <dbReference type="ARBA" id="ARBA00023242"/>
    </source>
</evidence>
<evidence type="ECO:0000313" key="11">
    <source>
        <dbReference type="Proteomes" id="UP000218209"/>
    </source>
</evidence>
<keyword evidence="5" id="KW-0862">Zinc</keyword>
<dbReference type="FunFam" id="3.30.160.60:FF:000104">
    <property type="entry name" value="Transcriptional repressor protein YY1"/>
    <property type="match status" value="1"/>
</dbReference>
<dbReference type="Gene3D" id="3.30.160.60">
    <property type="entry name" value="Classic Zinc Finger"/>
    <property type="match status" value="2"/>
</dbReference>
<dbReference type="GO" id="GO:0005667">
    <property type="term" value="C:transcription regulator complex"/>
    <property type="evidence" value="ECO:0007669"/>
    <property type="project" value="TreeGrafter"/>
</dbReference>
<dbReference type="Pfam" id="PF00096">
    <property type="entry name" value="zf-C2H2"/>
    <property type="match status" value="1"/>
</dbReference>
<dbReference type="InterPro" id="IPR013087">
    <property type="entry name" value="Znf_C2H2_type"/>
</dbReference>
<feature type="domain" description="C2H2-type" evidence="9">
    <location>
        <begin position="54"/>
        <end position="81"/>
    </location>
</feature>
<keyword evidence="6" id="KW-0238">DNA-binding</keyword>
<keyword evidence="11" id="KW-1185">Reference proteome</keyword>
<evidence type="ECO:0000256" key="3">
    <source>
        <dbReference type="ARBA" id="ARBA00022737"/>
    </source>
</evidence>
<dbReference type="OrthoDB" id="5730at2759"/>
<dbReference type="AlphaFoldDB" id="A0A1X6NUK8"/>
<evidence type="ECO:0000256" key="6">
    <source>
        <dbReference type="ARBA" id="ARBA00023125"/>
    </source>
</evidence>
<keyword evidence="4 8" id="KW-0863">Zinc-finger</keyword>
<dbReference type="EMBL" id="KV919073">
    <property type="protein sequence ID" value="OSX72272.1"/>
    <property type="molecule type" value="Genomic_DNA"/>
</dbReference>
<evidence type="ECO:0000313" key="10">
    <source>
        <dbReference type="EMBL" id="OSX72272.1"/>
    </source>
</evidence>
<reference evidence="10 11" key="1">
    <citation type="submission" date="2017-03" db="EMBL/GenBank/DDBJ databases">
        <title>WGS assembly of Porphyra umbilicalis.</title>
        <authorList>
            <person name="Brawley S.H."/>
            <person name="Blouin N.A."/>
            <person name="Ficko-Blean E."/>
            <person name="Wheeler G.L."/>
            <person name="Lohr M."/>
            <person name="Goodson H.V."/>
            <person name="Jenkins J.W."/>
            <person name="Blaby-Haas C.E."/>
            <person name="Helliwell K.E."/>
            <person name="Chan C."/>
            <person name="Marriage T."/>
            <person name="Bhattacharya D."/>
            <person name="Klein A.S."/>
            <person name="Badis Y."/>
            <person name="Brodie J."/>
            <person name="Cao Y."/>
            <person name="Collen J."/>
            <person name="Dittami S.M."/>
            <person name="Gachon C.M."/>
            <person name="Green B.R."/>
            <person name="Karpowicz S."/>
            <person name="Kim J.W."/>
            <person name="Kudahl U."/>
            <person name="Lin S."/>
            <person name="Michel G."/>
            <person name="Mittag M."/>
            <person name="Olson B.J."/>
            <person name="Pangilinan J."/>
            <person name="Peng Y."/>
            <person name="Qiu H."/>
            <person name="Shu S."/>
            <person name="Singer J.T."/>
            <person name="Smith A.G."/>
            <person name="Sprecher B.N."/>
            <person name="Wagner V."/>
            <person name="Wang W."/>
            <person name="Wang Z.-Y."/>
            <person name="Yan J."/>
            <person name="Yarish C."/>
            <person name="Zoeuner-Riek S."/>
            <person name="Zhuang Y."/>
            <person name="Zou Y."/>
            <person name="Lindquist E.A."/>
            <person name="Grimwood J."/>
            <person name="Barry K."/>
            <person name="Rokhsar D.S."/>
            <person name="Schmutz J."/>
            <person name="Stiller J.W."/>
            <person name="Grossman A.R."/>
            <person name="Prochnik S.E."/>
        </authorList>
    </citation>
    <scope>NUCLEOTIDE SEQUENCE [LARGE SCALE GENOMIC DNA]</scope>
    <source>
        <strain evidence="10">4086291</strain>
    </source>
</reference>
<proteinExistence type="predicted"/>
<dbReference type="GO" id="GO:0031519">
    <property type="term" value="C:PcG protein complex"/>
    <property type="evidence" value="ECO:0007669"/>
    <property type="project" value="TreeGrafter"/>
</dbReference>
<evidence type="ECO:0000256" key="8">
    <source>
        <dbReference type="PROSITE-ProRule" id="PRU00042"/>
    </source>
</evidence>